<dbReference type="AlphaFoldDB" id="A0A437RRN4"/>
<dbReference type="Proteomes" id="UP000285575">
    <property type="component" value="Unassembled WGS sequence"/>
</dbReference>
<evidence type="ECO:0000313" key="2">
    <source>
        <dbReference type="Proteomes" id="UP000285575"/>
    </source>
</evidence>
<dbReference type="Gene3D" id="3.40.50.1820">
    <property type="entry name" value="alpha/beta hydrolase"/>
    <property type="match status" value="1"/>
</dbReference>
<sequence length="183" mass="20066">MNDAAPRVLNLPGWMDSGPTHWQSRWEVLHGFERVQQADWQWPRRGDWMARLEEVLLAADTPALLVAHSLGCHLVAAWSAHSRHTARVLGALLVAPPDTEREDMPPQLHNWRPMVCERLPFAATVLYSADDPYAAPGRTQALAEAWGAAAHGLGALGHINGDSGLGDWPEGLARLQALGWRGA</sequence>
<accession>A0A437RRN4</accession>
<evidence type="ECO:0000313" key="1">
    <source>
        <dbReference type="EMBL" id="RVU49457.1"/>
    </source>
</evidence>
<dbReference type="GO" id="GO:0016787">
    <property type="term" value="F:hydrolase activity"/>
    <property type="evidence" value="ECO:0007669"/>
    <property type="project" value="UniProtKB-KW"/>
</dbReference>
<dbReference type="OrthoDB" id="9804993at2"/>
<dbReference type="InterPro" id="IPR029058">
    <property type="entry name" value="AB_hydrolase_fold"/>
</dbReference>
<dbReference type="SUPFAM" id="SSF53474">
    <property type="entry name" value="alpha/beta-Hydrolases"/>
    <property type="match status" value="1"/>
</dbReference>
<comment type="caution">
    <text evidence="1">The sequence shown here is derived from an EMBL/GenBank/DDBJ whole genome shotgun (WGS) entry which is preliminary data.</text>
</comment>
<dbReference type="RefSeq" id="WP_128227093.1">
    <property type="nucleotide sequence ID" value="NZ_SACR01000001.1"/>
</dbReference>
<protein>
    <submittedName>
        <fullName evidence="1">Serine hydrolase family protein</fullName>
    </submittedName>
</protein>
<dbReference type="InterPro" id="IPR010662">
    <property type="entry name" value="RBBP9/YdeN"/>
</dbReference>
<keyword evidence="1" id="KW-0378">Hydrolase</keyword>
<keyword evidence="2" id="KW-1185">Reference proteome</keyword>
<organism evidence="1 2">
    <name type="scientific">Rubrivivax rivuli</name>
    <dbReference type="NCBI Taxonomy" id="1862385"/>
    <lineage>
        <taxon>Bacteria</taxon>
        <taxon>Pseudomonadati</taxon>
        <taxon>Pseudomonadota</taxon>
        <taxon>Betaproteobacteria</taxon>
        <taxon>Burkholderiales</taxon>
        <taxon>Sphaerotilaceae</taxon>
        <taxon>Rubrivivax</taxon>
    </lineage>
</organism>
<reference evidence="1 2" key="1">
    <citation type="submission" date="2019-01" db="EMBL/GenBank/DDBJ databases">
        <authorList>
            <person name="Chen W.-M."/>
        </authorList>
    </citation>
    <scope>NUCLEOTIDE SEQUENCE [LARGE SCALE GENOMIC DNA]</scope>
    <source>
        <strain evidence="1 2">KYPY4</strain>
    </source>
</reference>
<dbReference type="EMBL" id="SACR01000001">
    <property type="protein sequence ID" value="RVU49457.1"/>
    <property type="molecule type" value="Genomic_DNA"/>
</dbReference>
<name>A0A437RRN4_9BURK</name>
<dbReference type="Pfam" id="PF06821">
    <property type="entry name" value="Ser_hydrolase"/>
    <property type="match status" value="1"/>
</dbReference>
<proteinExistence type="predicted"/>
<gene>
    <name evidence="1" type="ORF">EOE66_02490</name>
</gene>